<gene>
    <name evidence="5" type="ORF">CEY15_04730</name>
</gene>
<evidence type="ECO:0000256" key="3">
    <source>
        <dbReference type="ARBA" id="ARBA00023163"/>
    </source>
</evidence>
<dbReference type="CDD" id="cd06170">
    <property type="entry name" value="LuxR_C_like"/>
    <property type="match status" value="1"/>
</dbReference>
<dbReference type="Gene3D" id="1.10.10.10">
    <property type="entry name" value="Winged helix-like DNA-binding domain superfamily/Winged helix DNA-binding domain"/>
    <property type="match status" value="1"/>
</dbReference>
<dbReference type="SUPFAM" id="SSF46894">
    <property type="entry name" value="C-terminal effector domain of the bipartite response regulators"/>
    <property type="match status" value="1"/>
</dbReference>
<proteinExistence type="predicted"/>
<evidence type="ECO:0000256" key="2">
    <source>
        <dbReference type="ARBA" id="ARBA00023125"/>
    </source>
</evidence>
<dbReference type="Proteomes" id="UP000218810">
    <property type="component" value="Unassembled WGS sequence"/>
</dbReference>
<dbReference type="PANTHER" id="PTHR44688">
    <property type="entry name" value="DNA-BINDING TRANSCRIPTIONAL ACTIVATOR DEVR_DOSR"/>
    <property type="match status" value="1"/>
</dbReference>
<accession>A0A2A2WT06</accession>
<evidence type="ECO:0000313" key="5">
    <source>
        <dbReference type="EMBL" id="PAY24326.1"/>
    </source>
</evidence>
<evidence type="ECO:0000259" key="4">
    <source>
        <dbReference type="PROSITE" id="PS50043"/>
    </source>
</evidence>
<dbReference type="InterPro" id="IPR016032">
    <property type="entry name" value="Sig_transdc_resp-reg_C-effctor"/>
</dbReference>
<evidence type="ECO:0000256" key="1">
    <source>
        <dbReference type="ARBA" id="ARBA00023015"/>
    </source>
</evidence>
<keyword evidence="3" id="KW-0804">Transcription</keyword>
<dbReference type="InterPro" id="IPR000792">
    <property type="entry name" value="Tscrpt_reg_LuxR_C"/>
</dbReference>
<organism evidence="5 6">
    <name type="scientific">Dietzia natronolimnaea</name>
    <dbReference type="NCBI Taxonomy" id="161920"/>
    <lineage>
        <taxon>Bacteria</taxon>
        <taxon>Bacillati</taxon>
        <taxon>Actinomycetota</taxon>
        <taxon>Actinomycetes</taxon>
        <taxon>Mycobacteriales</taxon>
        <taxon>Dietziaceae</taxon>
        <taxon>Dietzia</taxon>
    </lineage>
</organism>
<dbReference type="EMBL" id="NTGA01000007">
    <property type="protein sequence ID" value="PAY24326.1"/>
    <property type="molecule type" value="Genomic_DNA"/>
</dbReference>
<dbReference type="PRINTS" id="PR00038">
    <property type="entry name" value="HTHLUXR"/>
</dbReference>
<sequence>MSSTHGRPLRDEALLGLTMLASEIASLTDPRATRPPAPADLVVWVGRGRLDVRVGDLTRGPFTTREVVRIGDLHQRTGAALGFRHRDDSRGWWHVTTDPAGDGVLIRIQQAEGDDHLTPRELDVVGLLSRGWTNDEIAAALGISVRTTRTHVESALMKVGVPNRTALAREALLRDLDSLDAIRCVAQARPRSLPA</sequence>
<dbReference type="PROSITE" id="PS50043">
    <property type="entry name" value="HTH_LUXR_2"/>
    <property type="match status" value="1"/>
</dbReference>
<dbReference type="SMART" id="SM00421">
    <property type="entry name" value="HTH_LUXR"/>
    <property type="match status" value="1"/>
</dbReference>
<dbReference type="OrthoDB" id="27092at2"/>
<feature type="domain" description="HTH luxR-type" evidence="4">
    <location>
        <begin position="110"/>
        <end position="175"/>
    </location>
</feature>
<name>A0A2A2WT06_9ACTN</name>
<keyword evidence="2" id="KW-0238">DNA-binding</keyword>
<dbReference type="AlphaFoldDB" id="A0A2A2WT06"/>
<comment type="caution">
    <text evidence="5">The sequence shown here is derived from an EMBL/GenBank/DDBJ whole genome shotgun (WGS) entry which is preliminary data.</text>
</comment>
<keyword evidence="6" id="KW-1185">Reference proteome</keyword>
<dbReference type="GO" id="GO:0003677">
    <property type="term" value="F:DNA binding"/>
    <property type="evidence" value="ECO:0007669"/>
    <property type="project" value="UniProtKB-KW"/>
</dbReference>
<dbReference type="GO" id="GO:0006355">
    <property type="term" value="P:regulation of DNA-templated transcription"/>
    <property type="evidence" value="ECO:0007669"/>
    <property type="project" value="InterPro"/>
</dbReference>
<dbReference type="Pfam" id="PF00196">
    <property type="entry name" value="GerE"/>
    <property type="match status" value="1"/>
</dbReference>
<keyword evidence="1" id="KW-0805">Transcription regulation</keyword>
<evidence type="ECO:0000313" key="6">
    <source>
        <dbReference type="Proteomes" id="UP000218810"/>
    </source>
</evidence>
<protein>
    <submittedName>
        <fullName evidence="5">Helix-turn-helix transcriptional regulator</fullName>
    </submittedName>
</protein>
<dbReference type="InterPro" id="IPR036388">
    <property type="entry name" value="WH-like_DNA-bd_sf"/>
</dbReference>
<reference evidence="6" key="1">
    <citation type="submission" date="2017-09" db="EMBL/GenBank/DDBJ databases">
        <authorList>
            <person name="Zhang Y."/>
            <person name="Huang X."/>
            <person name="Liu J."/>
            <person name="Lu L."/>
            <person name="Peng K."/>
        </authorList>
    </citation>
    <scope>NUCLEOTIDE SEQUENCE [LARGE SCALE GENOMIC DNA]</scope>
    <source>
        <strain evidence="6">S-XJ-1</strain>
    </source>
</reference>
<dbReference type="PANTHER" id="PTHR44688:SF16">
    <property type="entry name" value="DNA-BINDING TRANSCRIPTIONAL ACTIVATOR DEVR_DOSR"/>
    <property type="match status" value="1"/>
</dbReference>